<dbReference type="InterPro" id="IPR015854">
    <property type="entry name" value="ABC_transpr_LolD-like"/>
</dbReference>
<protein>
    <submittedName>
        <fullName evidence="5">ABC transporter ATP-binding protein</fullName>
    </submittedName>
</protein>
<dbReference type="PANTHER" id="PTHR24220">
    <property type="entry name" value="IMPORT ATP-BINDING PROTEIN"/>
    <property type="match status" value="1"/>
</dbReference>
<keyword evidence="3 5" id="KW-0067">ATP-binding</keyword>
<gene>
    <name evidence="5" type="ORF">DEJ51_17625</name>
</gene>
<evidence type="ECO:0000259" key="4">
    <source>
        <dbReference type="PROSITE" id="PS50893"/>
    </source>
</evidence>
<dbReference type="GO" id="GO:0005524">
    <property type="term" value="F:ATP binding"/>
    <property type="evidence" value="ECO:0007669"/>
    <property type="project" value="UniProtKB-KW"/>
</dbReference>
<keyword evidence="1" id="KW-0813">Transport</keyword>
<dbReference type="SMART" id="SM00382">
    <property type="entry name" value="AAA"/>
    <property type="match status" value="1"/>
</dbReference>
<dbReference type="InterPro" id="IPR017911">
    <property type="entry name" value="MacB-like_ATP-bd"/>
</dbReference>
<feature type="domain" description="ABC transporter" evidence="4">
    <location>
        <begin position="16"/>
        <end position="232"/>
    </location>
</feature>
<dbReference type="Proteomes" id="UP000324101">
    <property type="component" value="Chromosome"/>
</dbReference>
<dbReference type="GO" id="GO:0022857">
    <property type="term" value="F:transmembrane transporter activity"/>
    <property type="evidence" value="ECO:0007669"/>
    <property type="project" value="TreeGrafter"/>
</dbReference>
<evidence type="ECO:0000256" key="3">
    <source>
        <dbReference type="ARBA" id="ARBA00022840"/>
    </source>
</evidence>
<name>A0A5P2DME3_STRVZ</name>
<dbReference type="GO" id="GO:0005886">
    <property type="term" value="C:plasma membrane"/>
    <property type="evidence" value="ECO:0007669"/>
    <property type="project" value="TreeGrafter"/>
</dbReference>
<dbReference type="PROSITE" id="PS50893">
    <property type="entry name" value="ABC_TRANSPORTER_2"/>
    <property type="match status" value="1"/>
</dbReference>
<dbReference type="RefSeq" id="WP_150258453.1">
    <property type="nucleotide sequence ID" value="NZ_CP029189.1"/>
</dbReference>
<dbReference type="InterPro" id="IPR003439">
    <property type="entry name" value="ABC_transporter-like_ATP-bd"/>
</dbReference>
<dbReference type="SUPFAM" id="SSF52540">
    <property type="entry name" value="P-loop containing nucleoside triphosphate hydrolases"/>
    <property type="match status" value="1"/>
</dbReference>
<evidence type="ECO:0000313" key="5">
    <source>
        <dbReference type="EMBL" id="QES55770.1"/>
    </source>
</evidence>
<dbReference type="OrthoDB" id="3266715at2"/>
<evidence type="ECO:0000313" key="6">
    <source>
        <dbReference type="Proteomes" id="UP000324101"/>
    </source>
</evidence>
<dbReference type="GO" id="GO:0016887">
    <property type="term" value="F:ATP hydrolysis activity"/>
    <property type="evidence" value="ECO:0007669"/>
    <property type="project" value="InterPro"/>
</dbReference>
<evidence type="ECO:0000256" key="2">
    <source>
        <dbReference type="ARBA" id="ARBA00022741"/>
    </source>
</evidence>
<dbReference type="InterPro" id="IPR003593">
    <property type="entry name" value="AAA+_ATPase"/>
</dbReference>
<dbReference type="Gene3D" id="3.40.50.300">
    <property type="entry name" value="P-loop containing nucleotide triphosphate hydrolases"/>
    <property type="match status" value="1"/>
</dbReference>
<evidence type="ECO:0000256" key="1">
    <source>
        <dbReference type="ARBA" id="ARBA00022448"/>
    </source>
</evidence>
<proteinExistence type="predicted"/>
<keyword evidence="2" id="KW-0547">Nucleotide-binding</keyword>
<dbReference type="EMBL" id="CP029189">
    <property type="protein sequence ID" value="QES55770.1"/>
    <property type="molecule type" value="Genomic_DNA"/>
</dbReference>
<dbReference type="InterPro" id="IPR027417">
    <property type="entry name" value="P-loop_NTPase"/>
</dbReference>
<organism evidence="5 6">
    <name type="scientific">Streptomyces venezuelae</name>
    <dbReference type="NCBI Taxonomy" id="54571"/>
    <lineage>
        <taxon>Bacteria</taxon>
        <taxon>Bacillati</taxon>
        <taxon>Actinomycetota</taxon>
        <taxon>Actinomycetes</taxon>
        <taxon>Kitasatosporales</taxon>
        <taxon>Streptomycetaceae</taxon>
        <taxon>Streptomyces</taxon>
    </lineage>
</organism>
<sequence>MQNASPRTSAPKTPALEFSGLRHRIGDRTLFDGIDLRLHEGNSVAVMGPSGSGKSTLLSCALGLVKPEGVVRVADSDLGRMSRREQTRHRSRHIGVVFQFGELLPELTPVENVALAGLLAGADRKKTYKTASELLGSLGVPRHDRPTGTLSGGERQRTAVARALVNQPSLLLADEPTGALDDANRTAVAELLFDVPRRWPCALLVVTHDAQVAALADDTVHLVDGKLVPQEAR</sequence>
<dbReference type="Pfam" id="PF00005">
    <property type="entry name" value="ABC_tran"/>
    <property type="match status" value="1"/>
</dbReference>
<dbReference type="AlphaFoldDB" id="A0A5P2DME3"/>
<accession>A0A5P2DME3</accession>
<reference evidence="5 6" key="1">
    <citation type="submission" date="2018-05" db="EMBL/GenBank/DDBJ databases">
        <title>Streptomyces venezuelae.</title>
        <authorList>
            <person name="Kim W."/>
            <person name="Lee N."/>
            <person name="Cho B.-K."/>
        </authorList>
    </citation>
    <scope>NUCLEOTIDE SEQUENCE [LARGE SCALE GENOMIC DNA]</scope>
    <source>
        <strain evidence="5 6">ATCC 21018</strain>
    </source>
</reference>
<dbReference type="CDD" id="cd03255">
    <property type="entry name" value="ABC_MJ0796_LolCDE_FtsE"/>
    <property type="match status" value="1"/>
</dbReference>